<sequence>MKSRILYLVISFVGFYLTGLFCSYFINDQVSWIYALVFAIFAILLEPFVNKLIKKFIPSLNKQNEK</sequence>
<accession>A0A3P3W476</accession>
<dbReference type="Proteomes" id="UP000275719">
    <property type="component" value="Unassembled WGS sequence"/>
</dbReference>
<keyword evidence="1" id="KW-0812">Transmembrane</keyword>
<dbReference type="AlphaFoldDB" id="A0A3P3W476"/>
<evidence type="ECO:0000256" key="1">
    <source>
        <dbReference type="SAM" id="Phobius"/>
    </source>
</evidence>
<feature type="transmembrane region" description="Helical" evidence="1">
    <location>
        <begin position="5"/>
        <end position="26"/>
    </location>
</feature>
<protein>
    <submittedName>
        <fullName evidence="2">Uncharacterized protein</fullName>
    </submittedName>
</protein>
<comment type="caution">
    <text evidence="2">The sequence shown here is derived from an EMBL/GenBank/DDBJ whole genome shotgun (WGS) entry which is preliminary data.</text>
</comment>
<keyword evidence="1" id="KW-0472">Membrane</keyword>
<reference evidence="2 3" key="1">
    <citation type="submission" date="2018-11" db="EMBL/GenBank/DDBJ databases">
        <title>Flavobacterium sp. nov., YIM 102701-2 draft genome.</title>
        <authorList>
            <person name="Li G."/>
            <person name="Jiang Y."/>
        </authorList>
    </citation>
    <scope>NUCLEOTIDE SEQUENCE [LARGE SCALE GENOMIC DNA]</scope>
    <source>
        <strain evidence="2 3">YIM 102701-2</strain>
    </source>
</reference>
<feature type="transmembrane region" description="Helical" evidence="1">
    <location>
        <begin position="32"/>
        <end position="53"/>
    </location>
</feature>
<gene>
    <name evidence="2" type="ORF">EG240_10155</name>
</gene>
<keyword evidence="3" id="KW-1185">Reference proteome</keyword>
<organism evidence="2 3">
    <name type="scientific">Paenimyroides tangerinum</name>
    <dbReference type="NCBI Taxonomy" id="2488728"/>
    <lineage>
        <taxon>Bacteria</taxon>
        <taxon>Pseudomonadati</taxon>
        <taxon>Bacteroidota</taxon>
        <taxon>Flavobacteriia</taxon>
        <taxon>Flavobacteriales</taxon>
        <taxon>Flavobacteriaceae</taxon>
        <taxon>Paenimyroides</taxon>
    </lineage>
</organism>
<keyword evidence="1" id="KW-1133">Transmembrane helix</keyword>
<evidence type="ECO:0000313" key="3">
    <source>
        <dbReference type="Proteomes" id="UP000275719"/>
    </source>
</evidence>
<dbReference type="RefSeq" id="WP_125019290.1">
    <property type="nucleotide sequence ID" value="NZ_RQVQ01000021.1"/>
</dbReference>
<dbReference type="EMBL" id="RQVQ01000021">
    <property type="protein sequence ID" value="RRJ89875.1"/>
    <property type="molecule type" value="Genomic_DNA"/>
</dbReference>
<proteinExistence type="predicted"/>
<name>A0A3P3W476_9FLAO</name>
<evidence type="ECO:0000313" key="2">
    <source>
        <dbReference type="EMBL" id="RRJ89875.1"/>
    </source>
</evidence>